<keyword evidence="1" id="KW-1133">Transmembrane helix</keyword>
<dbReference type="EMBL" id="KV424095">
    <property type="protein sequence ID" value="KZT51695.1"/>
    <property type="molecule type" value="Genomic_DNA"/>
</dbReference>
<reference evidence="3 4" key="1">
    <citation type="journal article" date="2016" name="Mol. Biol. Evol.">
        <title>Comparative Genomics of Early-Diverging Mushroom-Forming Fungi Provides Insights into the Origins of Lignocellulose Decay Capabilities.</title>
        <authorList>
            <person name="Nagy L.G."/>
            <person name="Riley R."/>
            <person name="Tritt A."/>
            <person name="Adam C."/>
            <person name="Daum C."/>
            <person name="Floudas D."/>
            <person name="Sun H."/>
            <person name="Yadav J.S."/>
            <person name="Pangilinan J."/>
            <person name="Larsson K.H."/>
            <person name="Matsuura K."/>
            <person name="Barry K."/>
            <person name="Labutti K."/>
            <person name="Kuo R."/>
            <person name="Ohm R.A."/>
            <person name="Bhattacharya S.S."/>
            <person name="Shirouzu T."/>
            <person name="Yoshinaga Y."/>
            <person name="Martin F.M."/>
            <person name="Grigoriev I.V."/>
            <person name="Hibbett D.S."/>
        </authorList>
    </citation>
    <scope>NUCLEOTIDE SEQUENCE [LARGE SCALE GENOMIC DNA]</scope>
    <source>
        <strain evidence="3 4">HHB12733</strain>
    </source>
</reference>
<organism evidence="3 4">
    <name type="scientific">Calocera cornea HHB12733</name>
    <dbReference type="NCBI Taxonomy" id="1353952"/>
    <lineage>
        <taxon>Eukaryota</taxon>
        <taxon>Fungi</taxon>
        <taxon>Dikarya</taxon>
        <taxon>Basidiomycota</taxon>
        <taxon>Agaricomycotina</taxon>
        <taxon>Dacrymycetes</taxon>
        <taxon>Dacrymycetales</taxon>
        <taxon>Dacrymycetaceae</taxon>
        <taxon>Calocera</taxon>
    </lineage>
</organism>
<sequence length="307" mass="29799">MRPLHSFLLFPALLLPTAAAAASSLPVPGRSLSSALTQRQSQCVDLCTSSSDIAALSSFAGCNTSDLNCICAAIEALSQACLFCILELDGIDVTTVQSTCGGASGVTIGGAAPTDTGTGKPTSGTDTLVTSAAGTQTQTFIPQTTSTVPINVTACDGVCSGTADAAASKDVLSCESAGTDPTCICNAMSKLSRACFFCMLQTAGISESTYETLCAFSLSSLSSQPSSTQALTNTLGTLTPASTLIAGGSKVSGTGAGTGTGTQTGAAGAGATGSGARGLGLGGGAGGWVGALLGFMGLGLGAALLWG</sequence>
<proteinExistence type="predicted"/>
<evidence type="ECO:0008006" key="5">
    <source>
        <dbReference type="Google" id="ProtNLM"/>
    </source>
</evidence>
<feature type="transmembrane region" description="Helical" evidence="1">
    <location>
        <begin position="285"/>
        <end position="306"/>
    </location>
</feature>
<feature type="signal peptide" evidence="2">
    <location>
        <begin position="1"/>
        <end position="20"/>
    </location>
</feature>
<evidence type="ECO:0000313" key="4">
    <source>
        <dbReference type="Proteomes" id="UP000076842"/>
    </source>
</evidence>
<name>A0A165CYQ9_9BASI</name>
<keyword evidence="2" id="KW-0732">Signal</keyword>
<evidence type="ECO:0000256" key="2">
    <source>
        <dbReference type="SAM" id="SignalP"/>
    </source>
</evidence>
<dbReference type="Proteomes" id="UP000076842">
    <property type="component" value="Unassembled WGS sequence"/>
</dbReference>
<keyword evidence="1" id="KW-0472">Membrane</keyword>
<feature type="chain" id="PRO_5007856253" description="Extracellular membrane protein CFEM domain-containing protein" evidence="2">
    <location>
        <begin position="21"/>
        <end position="307"/>
    </location>
</feature>
<dbReference type="AlphaFoldDB" id="A0A165CYQ9"/>
<keyword evidence="4" id="KW-1185">Reference proteome</keyword>
<gene>
    <name evidence="3" type="ORF">CALCODRAFT_503214</name>
</gene>
<keyword evidence="1" id="KW-0812">Transmembrane</keyword>
<protein>
    <recommendedName>
        <fullName evidence="5">Extracellular membrane protein CFEM domain-containing protein</fullName>
    </recommendedName>
</protein>
<dbReference type="OrthoDB" id="10513254at2759"/>
<accession>A0A165CYQ9</accession>
<evidence type="ECO:0000256" key="1">
    <source>
        <dbReference type="SAM" id="Phobius"/>
    </source>
</evidence>
<evidence type="ECO:0000313" key="3">
    <source>
        <dbReference type="EMBL" id="KZT51695.1"/>
    </source>
</evidence>
<dbReference type="InParanoid" id="A0A165CYQ9"/>